<dbReference type="AlphaFoldDB" id="A0A224YFV5"/>
<reference evidence="1" key="1">
    <citation type="journal article" date="2017" name="Parasit. Vectors">
        <title>Sialotranscriptomics of Rhipicephalus zambeziensis reveals intricate expression profiles of secretory proteins and suggests tight temporal transcriptional regulation during blood-feeding.</title>
        <authorList>
            <person name="de Castro M.H."/>
            <person name="de Klerk D."/>
            <person name="Pienaar R."/>
            <person name="Rees D.J.G."/>
            <person name="Mans B.J."/>
        </authorList>
    </citation>
    <scope>NUCLEOTIDE SEQUENCE</scope>
    <source>
        <tissue evidence="1">Salivary glands</tissue>
    </source>
</reference>
<dbReference type="EMBL" id="GFPF01002205">
    <property type="protein sequence ID" value="MAA13351.1"/>
    <property type="molecule type" value="Transcribed_RNA"/>
</dbReference>
<organism evidence="1">
    <name type="scientific">Rhipicephalus zambeziensis</name>
    <dbReference type="NCBI Taxonomy" id="60191"/>
    <lineage>
        <taxon>Eukaryota</taxon>
        <taxon>Metazoa</taxon>
        <taxon>Ecdysozoa</taxon>
        <taxon>Arthropoda</taxon>
        <taxon>Chelicerata</taxon>
        <taxon>Arachnida</taxon>
        <taxon>Acari</taxon>
        <taxon>Parasitiformes</taxon>
        <taxon>Ixodida</taxon>
        <taxon>Ixodoidea</taxon>
        <taxon>Ixodidae</taxon>
        <taxon>Rhipicephalinae</taxon>
        <taxon>Rhipicephalus</taxon>
        <taxon>Rhipicephalus</taxon>
    </lineage>
</organism>
<sequence length="102" mass="11891">MNYDMLQQAWAQTREKCKRLLVTFSFLYKILKDMYDEQSCRGRIRINISLPICSPLDQRCHSSSQFCTQAQRRANLPADLGMAPILTSQRRRWHVVSTAIAL</sequence>
<evidence type="ECO:0000313" key="1">
    <source>
        <dbReference type="EMBL" id="MAA13351.1"/>
    </source>
</evidence>
<accession>A0A224YFV5</accession>
<name>A0A224YFV5_9ACAR</name>
<proteinExistence type="predicted"/>
<protein>
    <submittedName>
        <fullName evidence="1">Uncharacterized protein</fullName>
    </submittedName>
</protein>